<dbReference type="AlphaFoldDB" id="A0AAU9TP89"/>
<keyword evidence="3" id="KW-1185">Reference proteome</keyword>
<organism evidence="2 3">
    <name type="scientific">Euphydryas editha</name>
    <name type="common">Edith's checkerspot</name>
    <dbReference type="NCBI Taxonomy" id="104508"/>
    <lineage>
        <taxon>Eukaryota</taxon>
        <taxon>Metazoa</taxon>
        <taxon>Ecdysozoa</taxon>
        <taxon>Arthropoda</taxon>
        <taxon>Hexapoda</taxon>
        <taxon>Insecta</taxon>
        <taxon>Pterygota</taxon>
        <taxon>Neoptera</taxon>
        <taxon>Endopterygota</taxon>
        <taxon>Lepidoptera</taxon>
        <taxon>Glossata</taxon>
        <taxon>Ditrysia</taxon>
        <taxon>Papilionoidea</taxon>
        <taxon>Nymphalidae</taxon>
        <taxon>Nymphalinae</taxon>
        <taxon>Euphydryas</taxon>
    </lineage>
</organism>
<comment type="caution">
    <text evidence="2">The sequence shown here is derived from an EMBL/GenBank/DDBJ whole genome shotgun (WGS) entry which is preliminary data.</text>
</comment>
<accession>A0AAU9TP89</accession>
<proteinExistence type="predicted"/>
<evidence type="ECO:0000313" key="3">
    <source>
        <dbReference type="Proteomes" id="UP001153954"/>
    </source>
</evidence>
<name>A0AAU9TP89_EUPED</name>
<sequence>MVNDLPNVVKEAKCRLFVEDLKLYLEIGNQEDCEKLQTDQDRVVRVAWNDSNGLQYNTSKCLTITFSQARHPIVKNYKGPEVSMKKDMPDSYAEKRRRPRLLA</sequence>
<dbReference type="EMBL" id="CAKOGL010000006">
    <property type="protein sequence ID" value="CAH2087360.1"/>
    <property type="molecule type" value="Genomic_DNA"/>
</dbReference>
<feature type="compositionally biased region" description="Basic and acidic residues" evidence="1">
    <location>
        <begin position="83"/>
        <end position="94"/>
    </location>
</feature>
<evidence type="ECO:0008006" key="4">
    <source>
        <dbReference type="Google" id="ProtNLM"/>
    </source>
</evidence>
<gene>
    <name evidence="2" type="ORF">EEDITHA_LOCUS3631</name>
</gene>
<dbReference type="Proteomes" id="UP001153954">
    <property type="component" value="Unassembled WGS sequence"/>
</dbReference>
<reference evidence="2" key="1">
    <citation type="submission" date="2022-03" db="EMBL/GenBank/DDBJ databases">
        <authorList>
            <person name="Tunstrom K."/>
        </authorList>
    </citation>
    <scope>NUCLEOTIDE SEQUENCE</scope>
</reference>
<evidence type="ECO:0000256" key="1">
    <source>
        <dbReference type="SAM" id="MobiDB-lite"/>
    </source>
</evidence>
<protein>
    <recommendedName>
        <fullName evidence="4">Reverse transcriptase domain-containing protein</fullName>
    </recommendedName>
</protein>
<evidence type="ECO:0000313" key="2">
    <source>
        <dbReference type="EMBL" id="CAH2087360.1"/>
    </source>
</evidence>
<feature type="region of interest" description="Disordered" evidence="1">
    <location>
        <begin position="80"/>
        <end position="103"/>
    </location>
</feature>